<dbReference type="Pfam" id="PF08877">
    <property type="entry name" value="MepB-like"/>
    <property type="match status" value="1"/>
</dbReference>
<evidence type="ECO:0000313" key="1">
    <source>
        <dbReference type="EMBL" id="GGC72445.1"/>
    </source>
</evidence>
<dbReference type="InterPro" id="IPR011235">
    <property type="entry name" value="MepB-like"/>
</dbReference>
<comment type="caution">
    <text evidence="1">The sequence shown here is derived from an EMBL/GenBank/DDBJ whole genome shotgun (WGS) entry which is preliminary data.</text>
</comment>
<dbReference type="EMBL" id="BMIL01000009">
    <property type="protein sequence ID" value="GGC72445.1"/>
    <property type="molecule type" value="Genomic_DNA"/>
</dbReference>
<proteinExistence type="predicted"/>
<keyword evidence="2" id="KW-1185">Reference proteome</keyword>
<dbReference type="InterPro" id="IPR038231">
    <property type="entry name" value="MepB-like_sf"/>
</dbReference>
<dbReference type="RefSeq" id="WP_188627495.1">
    <property type="nucleotide sequence ID" value="NZ_BMIL01000009.1"/>
</dbReference>
<reference evidence="1" key="2">
    <citation type="submission" date="2020-09" db="EMBL/GenBank/DDBJ databases">
        <authorList>
            <person name="Sun Q."/>
            <person name="Zhou Y."/>
        </authorList>
    </citation>
    <scope>NUCLEOTIDE SEQUENCE</scope>
    <source>
        <strain evidence="1">CGMCC 1.15343</strain>
    </source>
</reference>
<dbReference type="Proteomes" id="UP000651668">
    <property type="component" value="Unassembled WGS sequence"/>
</dbReference>
<reference evidence="1" key="1">
    <citation type="journal article" date="2014" name="Int. J. Syst. Evol. Microbiol.">
        <title>Complete genome sequence of Corynebacterium casei LMG S-19264T (=DSM 44701T), isolated from a smear-ripened cheese.</title>
        <authorList>
            <consortium name="US DOE Joint Genome Institute (JGI-PGF)"/>
            <person name="Walter F."/>
            <person name="Albersmeier A."/>
            <person name="Kalinowski J."/>
            <person name="Ruckert C."/>
        </authorList>
    </citation>
    <scope>NUCLEOTIDE SEQUENCE</scope>
    <source>
        <strain evidence="1">CGMCC 1.15343</strain>
    </source>
</reference>
<gene>
    <name evidence="1" type="ORF">GCM10011387_27490</name>
</gene>
<evidence type="ECO:0008006" key="3">
    <source>
        <dbReference type="Google" id="ProtNLM"/>
    </source>
</evidence>
<accession>A0A916UIS4</accession>
<dbReference type="AlphaFoldDB" id="A0A916UIS4"/>
<dbReference type="PIRSF" id="PIRSF032285">
    <property type="entry name" value="UCP032285"/>
    <property type="match status" value="1"/>
</dbReference>
<organism evidence="1 2">
    <name type="scientific">Pedobacter quisquiliarum</name>
    <dbReference type="NCBI Taxonomy" id="1834438"/>
    <lineage>
        <taxon>Bacteria</taxon>
        <taxon>Pseudomonadati</taxon>
        <taxon>Bacteroidota</taxon>
        <taxon>Sphingobacteriia</taxon>
        <taxon>Sphingobacteriales</taxon>
        <taxon>Sphingobacteriaceae</taxon>
        <taxon>Pedobacter</taxon>
    </lineage>
</organism>
<name>A0A916UIS4_9SPHI</name>
<evidence type="ECO:0000313" key="2">
    <source>
        <dbReference type="Proteomes" id="UP000651668"/>
    </source>
</evidence>
<protein>
    <recommendedName>
        <fullName evidence="3">MepB protein</fullName>
    </recommendedName>
</protein>
<sequence length="166" mass="19417">MFEELIKIESFVFKTFGSEIVNAKEDKACPDYFGCSFQIGGKHVKFRKAKITPKKIGQFVTLWKRDPMGRTLPYDLDDDFDFYIILIERAPQCGFFVFPKKILARMGILTAEAREGKRGFRVYPDWDVPVNRQGLSTKKWQNEFFVELFDEEKTIEKLQKICSAAY</sequence>
<dbReference type="Gene3D" id="3.40.1350.140">
    <property type="entry name" value="MepB-like"/>
    <property type="match status" value="1"/>
</dbReference>